<dbReference type="Pfam" id="PF01613">
    <property type="entry name" value="Flavin_Reduct"/>
    <property type="match status" value="1"/>
</dbReference>
<dbReference type="EMBL" id="CP021108">
    <property type="protein sequence ID" value="ARP83440.1"/>
    <property type="molecule type" value="Genomic_DNA"/>
</dbReference>
<dbReference type="RefSeq" id="WP_086066773.1">
    <property type="nucleotide sequence ID" value="NZ_CP021108.1"/>
</dbReference>
<dbReference type="KEGG" id="bgv:CAL12_23220"/>
<evidence type="ECO:0000313" key="8">
    <source>
        <dbReference type="Proteomes" id="UP000194151"/>
    </source>
</evidence>
<dbReference type="InterPro" id="IPR012349">
    <property type="entry name" value="Split_barrel_FMN-bd"/>
</dbReference>
<gene>
    <name evidence="7" type="ORF">CAL12_23220</name>
</gene>
<evidence type="ECO:0000256" key="1">
    <source>
        <dbReference type="ARBA" id="ARBA00001917"/>
    </source>
</evidence>
<evidence type="ECO:0000256" key="4">
    <source>
        <dbReference type="ARBA" id="ARBA00038054"/>
    </source>
</evidence>
<reference evidence="7 8" key="1">
    <citation type="submission" date="2017-05" db="EMBL/GenBank/DDBJ databases">
        <title>Complete and WGS of Bordetella genogroups.</title>
        <authorList>
            <person name="Spilker T."/>
            <person name="LiPuma J."/>
        </authorList>
    </citation>
    <scope>NUCLEOTIDE SEQUENCE [LARGE SCALE GENOMIC DNA]</scope>
    <source>
        <strain evidence="7 8">AU19157</strain>
    </source>
</reference>
<comment type="similarity">
    <text evidence="4">Belongs to the flavoredoxin family.</text>
</comment>
<dbReference type="PANTHER" id="PTHR33798:SF5">
    <property type="entry name" value="FLAVIN REDUCTASE LIKE DOMAIN-CONTAINING PROTEIN"/>
    <property type="match status" value="1"/>
</dbReference>
<dbReference type="AlphaFoldDB" id="A0A1W6YQR6"/>
<evidence type="ECO:0000256" key="3">
    <source>
        <dbReference type="ARBA" id="ARBA00022643"/>
    </source>
</evidence>
<dbReference type="SUPFAM" id="SSF50475">
    <property type="entry name" value="FMN-binding split barrel"/>
    <property type="match status" value="1"/>
</dbReference>
<keyword evidence="2" id="KW-0285">Flavoprotein</keyword>
<sequence length="216" mass="23036">MWFDLSKLAPRDGYKILSSTVVPRPIAWVVSADQEGRLNAAPFSFFNLFSDDPPIVCLGIMGRAGGSKDTSANIRARQEFVINVVPESLAAKMNMTSGDYAAGIDELACAGLTIAPSTRIGVPRIAESPVALECVPINFMDVGGGRVIIAARVVGVHVADHAVLDADKCYIDTPALQLVGRMHGGGEYTRTTDRFNMTRPTPDELVTPPAPRAPDA</sequence>
<evidence type="ECO:0000259" key="6">
    <source>
        <dbReference type="SMART" id="SM00903"/>
    </source>
</evidence>
<evidence type="ECO:0000256" key="2">
    <source>
        <dbReference type="ARBA" id="ARBA00022630"/>
    </source>
</evidence>
<name>A0A1W6YQR6_9BORD</name>
<dbReference type="InterPro" id="IPR002563">
    <property type="entry name" value="Flavin_Rdtase-like_dom"/>
</dbReference>
<accession>A0A1W6YQR6</accession>
<feature type="region of interest" description="Disordered" evidence="5">
    <location>
        <begin position="191"/>
        <end position="216"/>
    </location>
</feature>
<proteinExistence type="inferred from homology"/>
<keyword evidence="8" id="KW-1185">Reference proteome</keyword>
<protein>
    <recommendedName>
        <fullName evidence="6">Flavin reductase like domain-containing protein</fullName>
    </recommendedName>
</protein>
<organism evidence="7 8">
    <name type="scientific">Bordetella genomosp. 8</name>
    <dbReference type="NCBI Taxonomy" id="1416806"/>
    <lineage>
        <taxon>Bacteria</taxon>
        <taxon>Pseudomonadati</taxon>
        <taxon>Pseudomonadota</taxon>
        <taxon>Betaproteobacteria</taxon>
        <taxon>Burkholderiales</taxon>
        <taxon>Alcaligenaceae</taxon>
        <taxon>Bordetella</taxon>
    </lineage>
</organism>
<dbReference type="STRING" id="1416806.CAL12_23220"/>
<dbReference type="GO" id="GO:0016646">
    <property type="term" value="F:oxidoreductase activity, acting on the CH-NH group of donors, NAD or NADP as acceptor"/>
    <property type="evidence" value="ECO:0007669"/>
    <property type="project" value="UniProtKB-ARBA"/>
</dbReference>
<dbReference type="GO" id="GO:0010181">
    <property type="term" value="F:FMN binding"/>
    <property type="evidence" value="ECO:0007669"/>
    <property type="project" value="InterPro"/>
</dbReference>
<comment type="cofactor">
    <cofactor evidence="1">
        <name>FMN</name>
        <dbReference type="ChEBI" id="CHEBI:58210"/>
    </cofactor>
</comment>
<evidence type="ECO:0000313" key="7">
    <source>
        <dbReference type="EMBL" id="ARP83440.1"/>
    </source>
</evidence>
<dbReference type="SMART" id="SM00903">
    <property type="entry name" value="Flavin_Reduct"/>
    <property type="match status" value="1"/>
</dbReference>
<dbReference type="Proteomes" id="UP000194151">
    <property type="component" value="Chromosome"/>
</dbReference>
<feature type="domain" description="Flavin reductase like" evidence="6">
    <location>
        <begin position="19"/>
        <end position="172"/>
    </location>
</feature>
<dbReference type="OrthoDB" id="5946411at2"/>
<dbReference type="Gene3D" id="2.30.110.10">
    <property type="entry name" value="Electron Transport, Fmn-binding Protein, Chain A"/>
    <property type="match status" value="1"/>
</dbReference>
<dbReference type="PANTHER" id="PTHR33798">
    <property type="entry name" value="FLAVOPROTEIN OXYGENASE"/>
    <property type="match status" value="1"/>
</dbReference>
<evidence type="ECO:0000256" key="5">
    <source>
        <dbReference type="SAM" id="MobiDB-lite"/>
    </source>
</evidence>
<keyword evidence="3" id="KW-0288">FMN</keyword>